<organism evidence="4 5">
    <name type="scientific">Zavarzinia compransoris</name>
    <dbReference type="NCBI Taxonomy" id="1264899"/>
    <lineage>
        <taxon>Bacteria</taxon>
        <taxon>Pseudomonadati</taxon>
        <taxon>Pseudomonadota</taxon>
        <taxon>Alphaproteobacteria</taxon>
        <taxon>Rhodospirillales</taxon>
        <taxon>Zavarziniaceae</taxon>
        <taxon>Zavarzinia</taxon>
    </lineage>
</organism>
<dbReference type="Gene3D" id="2.130.10.10">
    <property type="entry name" value="YVTN repeat-like/Quinoprotein amine dehydrogenase"/>
    <property type="match status" value="1"/>
</dbReference>
<dbReference type="Pfam" id="PF14870">
    <property type="entry name" value="PSII_BNR"/>
    <property type="match status" value="1"/>
</dbReference>
<evidence type="ECO:0000256" key="2">
    <source>
        <dbReference type="ARBA" id="ARBA00023276"/>
    </source>
</evidence>
<keyword evidence="5" id="KW-1185">Reference proteome</keyword>
<proteinExistence type="predicted"/>
<dbReference type="PANTHER" id="PTHR47199">
    <property type="entry name" value="PHOTOSYSTEM II STABILITY/ASSEMBLY FACTOR HCF136, CHLOROPLASTIC"/>
    <property type="match status" value="1"/>
</dbReference>
<keyword evidence="1" id="KW-0602">Photosynthesis</keyword>
<dbReference type="PANTHER" id="PTHR47199:SF2">
    <property type="entry name" value="PHOTOSYSTEM II STABILITY_ASSEMBLY FACTOR HCF136, CHLOROPLASTIC"/>
    <property type="match status" value="1"/>
</dbReference>
<dbReference type="GO" id="GO:0009523">
    <property type="term" value="C:photosystem II"/>
    <property type="evidence" value="ECO:0007669"/>
    <property type="project" value="UniProtKB-KW"/>
</dbReference>
<evidence type="ECO:0000313" key="4">
    <source>
        <dbReference type="EMBL" id="PWR17859.1"/>
    </source>
</evidence>
<dbReference type="OrthoDB" id="9764804at2"/>
<dbReference type="EMBL" id="QGLF01000008">
    <property type="protein sequence ID" value="PWR17859.1"/>
    <property type="molecule type" value="Genomic_DNA"/>
</dbReference>
<dbReference type="GO" id="GO:0015979">
    <property type="term" value="P:photosynthesis"/>
    <property type="evidence" value="ECO:0007669"/>
    <property type="project" value="UniProtKB-KW"/>
</dbReference>
<evidence type="ECO:0000256" key="1">
    <source>
        <dbReference type="ARBA" id="ARBA00022531"/>
    </source>
</evidence>
<reference evidence="5" key="1">
    <citation type="submission" date="2018-05" db="EMBL/GenBank/DDBJ databases">
        <title>Zavarzinia sp. HR-AS.</title>
        <authorList>
            <person name="Lee Y."/>
            <person name="Jeon C.O."/>
        </authorList>
    </citation>
    <scope>NUCLEOTIDE SEQUENCE [LARGE SCALE GENOMIC DNA]</scope>
    <source>
        <strain evidence="5">DSM 1231</strain>
    </source>
</reference>
<accession>A0A317DT63</accession>
<dbReference type="RefSeq" id="WP_109923388.1">
    <property type="nucleotide sequence ID" value="NZ_QGLF01000008.1"/>
</dbReference>
<dbReference type="PROSITE" id="PS51318">
    <property type="entry name" value="TAT"/>
    <property type="match status" value="1"/>
</dbReference>
<protein>
    <recommendedName>
        <fullName evidence="3">Photosynthesis system II assembly factor Ycf48/Hcf136-like domain-containing protein</fullName>
    </recommendedName>
</protein>
<name>A0A317DT63_9PROT</name>
<sequence length="352" mass="36027">MAMPFGAGKGEIAGRMPADGASRRQALALGAGALLAMPLMPRLALAAAPERLYPDPLFGIALDGAASVATGYHGAVAVSSGASWTAVGSGTRDLLRRVTRRPGGGYVAVSHRGRILESNAEGRDWRVIFEVPGVYLRAVAFASAAVGWAVGHNGLILMTRDGGKTWTESEIEDYAGRDKPRLSGIAALDESRAVVVGEFGVVGHTANGGKTWNVVTEQVYPTLLDVSISGDRGYAVGLNGTLLALSQKPGGGWAVEPQPTNTQAHMLAVAVRGSAALIAGNGMLLSLGRSGFQPASISPQVDLNYLWLGGVALGDDGRAVAVGQGGLILAAATAADTFQPAPIALATQEVAQ</sequence>
<dbReference type="SUPFAM" id="SSF110296">
    <property type="entry name" value="Oligoxyloglucan reducing end-specific cellobiohydrolase"/>
    <property type="match status" value="1"/>
</dbReference>
<dbReference type="InterPro" id="IPR015943">
    <property type="entry name" value="WD40/YVTN_repeat-like_dom_sf"/>
</dbReference>
<dbReference type="InterPro" id="IPR028203">
    <property type="entry name" value="PSII_CF48-like_dom"/>
</dbReference>
<dbReference type="AlphaFoldDB" id="A0A317DT63"/>
<gene>
    <name evidence="4" type="ORF">DKG75_22230</name>
</gene>
<evidence type="ECO:0000259" key="3">
    <source>
        <dbReference type="Pfam" id="PF14870"/>
    </source>
</evidence>
<feature type="domain" description="Photosynthesis system II assembly factor Ycf48/Hcf136-like" evidence="3">
    <location>
        <begin position="134"/>
        <end position="215"/>
    </location>
</feature>
<dbReference type="InterPro" id="IPR006311">
    <property type="entry name" value="TAT_signal"/>
</dbReference>
<evidence type="ECO:0000313" key="5">
    <source>
        <dbReference type="Proteomes" id="UP000246077"/>
    </source>
</evidence>
<comment type="caution">
    <text evidence="4">The sequence shown here is derived from an EMBL/GenBank/DDBJ whole genome shotgun (WGS) entry which is preliminary data.</text>
</comment>
<keyword evidence="2" id="KW-0604">Photosystem II</keyword>
<dbReference type="Proteomes" id="UP000246077">
    <property type="component" value="Unassembled WGS sequence"/>
</dbReference>